<accession>A0A219AS00</accession>
<evidence type="ECO:0000313" key="1">
    <source>
        <dbReference type="EMBL" id="OWT43422.1"/>
    </source>
</evidence>
<dbReference type="RefSeq" id="XP_022285844.1">
    <property type="nucleotide sequence ID" value="XM_022429139.1"/>
</dbReference>
<reference evidence="1 2" key="1">
    <citation type="journal article" date="2016" name="PLoS Pathog.">
        <title>Biosynthesis of antibiotic leucinostatins in bio-control fungus Purpureocillium lilacinum and their inhibition on phytophthora revealed by genome mining.</title>
        <authorList>
            <person name="Wang G."/>
            <person name="Liu Z."/>
            <person name="Lin R."/>
            <person name="Li E."/>
            <person name="Mao Z."/>
            <person name="Ling J."/>
            <person name="Yang Y."/>
            <person name="Yin W.B."/>
            <person name="Xie B."/>
        </authorList>
    </citation>
    <scope>NUCLEOTIDE SEQUENCE [LARGE SCALE GENOMIC DNA]</scope>
    <source>
        <strain evidence="1">170</strain>
    </source>
</reference>
<dbReference type="GeneID" id="33936401"/>
<comment type="caution">
    <text evidence="1">The sequence shown here is derived from an EMBL/GenBank/DDBJ whole genome shotgun (WGS) entry which is preliminary data.</text>
</comment>
<organism evidence="1 2">
    <name type="scientific">Pochonia chlamydosporia 170</name>
    <dbReference type="NCBI Taxonomy" id="1380566"/>
    <lineage>
        <taxon>Eukaryota</taxon>
        <taxon>Fungi</taxon>
        <taxon>Dikarya</taxon>
        <taxon>Ascomycota</taxon>
        <taxon>Pezizomycotina</taxon>
        <taxon>Sordariomycetes</taxon>
        <taxon>Hypocreomycetidae</taxon>
        <taxon>Hypocreales</taxon>
        <taxon>Clavicipitaceae</taxon>
        <taxon>Pochonia</taxon>
    </lineage>
</organism>
<dbReference type="AlphaFoldDB" id="A0A219AS00"/>
<sequence length="106" mass="11555">MIDMWTACPTVQVKNKTPRLQTSRRVCCSSRNQSRGSFPSVELRLAAASCGQGWTVSCQPTVGLVVSLVGERFNSLHRHGKDGSKGCLMPLSMSSLFMLGSLHYPP</sequence>
<evidence type="ECO:0000313" key="2">
    <source>
        <dbReference type="Proteomes" id="UP000078397"/>
    </source>
</evidence>
<dbReference type="EMBL" id="LSBJ02000001">
    <property type="protein sequence ID" value="OWT43422.1"/>
    <property type="molecule type" value="Genomic_DNA"/>
</dbReference>
<dbReference type="KEGG" id="pchm:VFPPC_17429"/>
<protein>
    <submittedName>
        <fullName evidence="1">Uncharacterized protein</fullName>
    </submittedName>
</protein>
<proteinExistence type="predicted"/>
<dbReference type="Proteomes" id="UP000078397">
    <property type="component" value="Unassembled WGS sequence"/>
</dbReference>
<name>A0A219AS00_METCM</name>
<keyword evidence="2" id="KW-1185">Reference proteome</keyword>
<gene>
    <name evidence="1" type="ORF">VFPPC_17429</name>
</gene>